<keyword evidence="2" id="KW-1185">Reference proteome</keyword>
<gene>
    <name evidence="1" type="ORF">N7458_005376</name>
</gene>
<protein>
    <submittedName>
        <fullName evidence="1">Uncharacterized protein</fullName>
    </submittedName>
</protein>
<proteinExistence type="predicted"/>
<dbReference type="AlphaFoldDB" id="A0AAD6G4R1"/>
<comment type="caution">
    <text evidence="1">The sequence shown here is derived from an EMBL/GenBank/DDBJ whole genome shotgun (WGS) entry which is preliminary data.</text>
</comment>
<evidence type="ECO:0000313" key="2">
    <source>
        <dbReference type="Proteomes" id="UP001213681"/>
    </source>
</evidence>
<evidence type="ECO:0000313" key="1">
    <source>
        <dbReference type="EMBL" id="KAJ5454420.1"/>
    </source>
</evidence>
<reference evidence="1" key="2">
    <citation type="journal article" date="2023" name="IMA Fungus">
        <title>Comparative genomic study of the Penicillium genus elucidates a diverse pangenome and 15 lateral gene transfer events.</title>
        <authorList>
            <person name="Petersen C."/>
            <person name="Sorensen T."/>
            <person name="Nielsen M.R."/>
            <person name="Sondergaard T.E."/>
            <person name="Sorensen J.L."/>
            <person name="Fitzpatrick D.A."/>
            <person name="Frisvad J.C."/>
            <person name="Nielsen K.L."/>
        </authorList>
    </citation>
    <scope>NUCLEOTIDE SEQUENCE</scope>
    <source>
        <strain evidence="1">IBT 16125</strain>
    </source>
</reference>
<accession>A0AAD6G4R1</accession>
<organism evidence="1 2">
    <name type="scientific">Penicillium daleae</name>
    <dbReference type="NCBI Taxonomy" id="63821"/>
    <lineage>
        <taxon>Eukaryota</taxon>
        <taxon>Fungi</taxon>
        <taxon>Dikarya</taxon>
        <taxon>Ascomycota</taxon>
        <taxon>Pezizomycotina</taxon>
        <taxon>Eurotiomycetes</taxon>
        <taxon>Eurotiomycetidae</taxon>
        <taxon>Eurotiales</taxon>
        <taxon>Aspergillaceae</taxon>
        <taxon>Penicillium</taxon>
    </lineage>
</organism>
<name>A0AAD6G4R1_9EURO</name>
<reference evidence="1" key="1">
    <citation type="submission" date="2022-12" db="EMBL/GenBank/DDBJ databases">
        <authorList>
            <person name="Petersen C."/>
        </authorList>
    </citation>
    <scope>NUCLEOTIDE SEQUENCE</scope>
    <source>
        <strain evidence="1">IBT 16125</strain>
    </source>
</reference>
<dbReference type="RefSeq" id="XP_056767376.1">
    <property type="nucleotide sequence ID" value="XM_056908758.1"/>
</dbReference>
<sequence length="464" mass="52396">MDFYFERCPKFQFPASYTVLSTVVISDFWDVASANGKEFHAPGIAMSLTTSFGQRAWRHSSRKEGNVWVSTNLELQNSIAESWDDHLLPLVLNKFSCDDVNGNHNTIFKAITRVVSMTDKGSALYQVCNAIGRVYITNMTNCPTARSQQAYAYGKAIAAINTDLRDPRRCGHDEILLLSSPDFSFVVKSPGWCIHTQGMIALLDQRPEEAFITAENRSLFLTVFNTVQNQALITSQDHSWEFVSLIRHFYKHCEHVELSVVRTAIFAHHCSRLCIVIQDLIETGNHDSILSMYPSILHHMENLETKTAPLSHDKFLRDLVIDSPQTVVILSDSIRDAGLQGYRSTFRLQVSSLVYTLLGFAYQAPTCTLQQQEQILDAQQHCVKEFQSLADQVLVMLSSMLQYDALPGSPGGSKSKCLPYTVGVWDIFRLWPLRLILLSPISSKQERDMANGILQMVHLQVRLI</sequence>
<dbReference type="GeneID" id="81599001"/>
<dbReference type="Proteomes" id="UP001213681">
    <property type="component" value="Unassembled WGS sequence"/>
</dbReference>
<dbReference type="EMBL" id="JAPVEA010000005">
    <property type="protein sequence ID" value="KAJ5454420.1"/>
    <property type="molecule type" value="Genomic_DNA"/>
</dbReference>